<dbReference type="RefSeq" id="WP_129601842.1">
    <property type="nucleotide sequence ID" value="NZ_SBLB01000003.1"/>
</dbReference>
<comment type="caution">
    <text evidence="1">The sequence shown here is derived from an EMBL/GenBank/DDBJ whole genome shotgun (WGS) entry which is preliminary data.</text>
</comment>
<protein>
    <submittedName>
        <fullName evidence="1">Uncharacterized protein</fullName>
    </submittedName>
</protein>
<gene>
    <name evidence="1" type="ORF">EQG79_13560</name>
</gene>
<sequence length="291" mass="31582">MLTPRFSILKRSGSQAGMKLSDLTGDYHATNNPGGWWPPAPAGQSLPSNRLNPTRAESAVLLVVTNARTGDEIGQYELQRDPADSTPTYIVPFAPTDGVYIFTMLVKAKAGQARPLYSYSLTRPAQTGITLWVRSDGAWINTESLVVSTPSGRLWQLDATPQIITEWREINGAGQIVASAPILAEQTFADPTASMTGSVEAVVGRTSLTQLISRSLEFKLGHIAASLSYDSANLPQINQHRQTMTNRFTLADRGLLALEAAISHLSVFTAEKEMLRLHQLVDSINHISPAT</sequence>
<dbReference type="EMBL" id="SBLB01000003">
    <property type="protein sequence ID" value="RYC69625.1"/>
    <property type="molecule type" value="Genomic_DNA"/>
</dbReference>
<dbReference type="AlphaFoldDB" id="A0A4Q2UPS0"/>
<evidence type="ECO:0000313" key="2">
    <source>
        <dbReference type="Proteomes" id="UP000290407"/>
    </source>
</evidence>
<accession>A0A4Q2UPS0</accession>
<name>A0A4Q2UPS0_9BACT</name>
<proteinExistence type="predicted"/>
<dbReference type="Proteomes" id="UP000290407">
    <property type="component" value="Unassembled WGS sequence"/>
</dbReference>
<reference evidence="1 2" key="1">
    <citation type="submission" date="2019-01" db="EMBL/GenBank/DDBJ databases">
        <title>Spirosoma flava sp. nov., a propanil-degrading bacterium isolated from herbicide-contaminated soil.</title>
        <authorList>
            <person name="Zhang L."/>
            <person name="Jiang J.-D."/>
        </authorList>
    </citation>
    <scope>NUCLEOTIDE SEQUENCE [LARGE SCALE GENOMIC DNA]</scope>
    <source>
        <strain evidence="1 2">TY50</strain>
    </source>
</reference>
<evidence type="ECO:0000313" key="1">
    <source>
        <dbReference type="EMBL" id="RYC69625.1"/>
    </source>
</evidence>
<keyword evidence="2" id="KW-1185">Reference proteome</keyword>
<organism evidence="1 2">
    <name type="scientific">Spirosoma sordidisoli</name>
    <dbReference type="NCBI Taxonomy" id="2502893"/>
    <lineage>
        <taxon>Bacteria</taxon>
        <taxon>Pseudomonadati</taxon>
        <taxon>Bacteroidota</taxon>
        <taxon>Cytophagia</taxon>
        <taxon>Cytophagales</taxon>
        <taxon>Cytophagaceae</taxon>
        <taxon>Spirosoma</taxon>
    </lineage>
</organism>